<dbReference type="Pfam" id="PF08843">
    <property type="entry name" value="AbiEii"/>
    <property type="match status" value="1"/>
</dbReference>
<protein>
    <recommendedName>
        <fullName evidence="3">Nucleotidyl transferase AbiEii toxin, Type IV TA system</fullName>
    </recommendedName>
</protein>
<accession>A0A917V2V2</accession>
<organism evidence="1 2">
    <name type="scientific">Salinarimonas ramus</name>
    <dbReference type="NCBI Taxonomy" id="690164"/>
    <lineage>
        <taxon>Bacteria</taxon>
        <taxon>Pseudomonadati</taxon>
        <taxon>Pseudomonadota</taxon>
        <taxon>Alphaproteobacteria</taxon>
        <taxon>Hyphomicrobiales</taxon>
        <taxon>Salinarimonadaceae</taxon>
        <taxon>Salinarimonas</taxon>
    </lineage>
</organism>
<evidence type="ECO:0000313" key="2">
    <source>
        <dbReference type="Proteomes" id="UP000600449"/>
    </source>
</evidence>
<dbReference type="Proteomes" id="UP000600449">
    <property type="component" value="Unassembled WGS sequence"/>
</dbReference>
<gene>
    <name evidence="1" type="ORF">GCM10011322_17720</name>
</gene>
<comment type="caution">
    <text evidence="1">The sequence shown here is derived from an EMBL/GenBank/DDBJ whole genome shotgun (WGS) entry which is preliminary data.</text>
</comment>
<dbReference type="AlphaFoldDB" id="A0A917V2V2"/>
<reference evidence="1 2" key="1">
    <citation type="journal article" date="2014" name="Int. J. Syst. Evol. Microbiol.">
        <title>Complete genome sequence of Corynebacterium casei LMG S-19264T (=DSM 44701T), isolated from a smear-ripened cheese.</title>
        <authorList>
            <consortium name="US DOE Joint Genome Institute (JGI-PGF)"/>
            <person name="Walter F."/>
            <person name="Albersmeier A."/>
            <person name="Kalinowski J."/>
            <person name="Ruckert C."/>
        </authorList>
    </citation>
    <scope>NUCLEOTIDE SEQUENCE [LARGE SCALE GENOMIC DNA]</scope>
    <source>
        <strain evidence="1 2">CGMCC 1.9161</strain>
    </source>
</reference>
<evidence type="ECO:0000313" key="1">
    <source>
        <dbReference type="EMBL" id="GGK31619.1"/>
    </source>
</evidence>
<dbReference type="InterPro" id="IPR014942">
    <property type="entry name" value="AbiEii"/>
</dbReference>
<name>A0A917V2V2_9HYPH</name>
<sequence>MTQWPILLERLLAGLRVLEGRGFVLGDWTLGGGTALMIAAEHRLSRDIDVFIDSPEYLTYLSPRLGGETVWNCAAYDESANFLKLRFSEGEIDFIAAVAVSQLPAKRITLDLSREGGSPSTEILVEHPVEIALKKLFYRGSYLLIRDAFDICVVDQIFPETLRSHLHLVSHRKPAIEAAIRRFAPDFVRQSLQELDILPDWEDLSRTTHERIISIASCIPDASPEPSIT</sequence>
<keyword evidence="2" id="KW-1185">Reference proteome</keyword>
<dbReference type="RefSeq" id="WP_188911789.1">
    <property type="nucleotide sequence ID" value="NZ_BMMF01000004.1"/>
</dbReference>
<dbReference type="EMBL" id="BMMF01000004">
    <property type="protein sequence ID" value="GGK31619.1"/>
    <property type="molecule type" value="Genomic_DNA"/>
</dbReference>
<evidence type="ECO:0008006" key="3">
    <source>
        <dbReference type="Google" id="ProtNLM"/>
    </source>
</evidence>
<proteinExistence type="predicted"/>